<evidence type="ECO:0000313" key="3">
    <source>
        <dbReference type="Proteomes" id="UP000247409"/>
    </source>
</evidence>
<comment type="caution">
    <text evidence="2">The sequence shown here is derived from an EMBL/GenBank/DDBJ whole genome shotgun (WGS) entry which is preliminary data.</text>
</comment>
<dbReference type="Proteomes" id="UP000247409">
    <property type="component" value="Unassembled WGS sequence"/>
</dbReference>
<keyword evidence="1" id="KW-0812">Transmembrane</keyword>
<keyword evidence="3" id="KW-1185">Reference proteome</keyword>
<evidence type="ECO:0000313" key="2">
    <source>
        <dbReference type="EMBL" id="PXF49195.1"/>
    </source>
</evidence>
<accession>A0A2V3J482</accession>
<dbReference type="AlphaFoldDB" id="A0A2V3J482"/>
<sequence length="88" mass="9842">MYHRFRDTALHCGATRCQTARAETGGGRLDEVLSRMVVIVLICIVTTGFQESLYVIHIPPSSVFAEQLGVAFIMVAIEFEIGWHVTQF</sequence>
<keyword evidence="1" id="KW-1133">Transmembrane helix</keyword>
<evidence type="ECO:0000256" key="1">
    <source>
        <dbReference type="SAM" id="Phobius"/>
    </source>
</evidence>
<keyword evidence="1" id="KW-0472">Membrane</keyword>
<organism evidence="2 3">
    <name type="scientific">Gracilariopsis chorda</name>
    <dbReference type="NCBI Taxonomy" id="448386"/>
    <lineage>
        <taxon>Eukaryota</taxon>
        <taxon>Rhodophyta</taxon>
        <taxon>Florideophyceae</taxon>
        <taxon>Rhodymeniophycidae</taxon>
        <taxon>Gracilariales</taxon>
        <taxon>Gracilariaceae</taxon>
        <taxon>Gracilariopsis</taxon>
    </lineage>
</organism>
<proteinExistence type="predicted"/>
<protein>
    <submittedName>
        <fullName evidence="2">Uncharacterized protein</fullName>
    </submittedName>
</protein>
<feature type="transmembrane region" description="Helical" evidence="1">
    <location>
        <begin position="68"/>
        <end position="86"/>
    </location>
</feature>
<reference evidence="2 3" key="1">
    <citation type="journal article" date="2018" name="Mol. Biol. Evol.">
        <title>Analysis of the draft genome of the red seaweed Gracilariopsis chorda provides insights into genome size evolution in Rhodophyta.</title>
        <authorList>
            <person name="Lee J."/>
            <person name="Yang E.C."/>
            <person name="Graf L."/>
            <person name="Yang J.H."/>
            <person name="Qiu H."/>
            <person name="Zel Zion U."/>
            <person name="Chan C.X."/>
            <person name="Stephens T.G."/>
            <person name="Weber A.P.M."/>
            <person name="Boo G.H."/>
            <person name="Boo S.M."/>
            <person name="Kim K.M."/>
            <person name="Shin Y."/>
            <person name="Jung M."/>
            <person name="Lee S.J."/>
            <person name="Yim H.S."/>
            <person name="Lee J.H."/>
            <person name="Bhattacharya D."/>
            <person name="Yoon H.S."/>
        </authorList>
    </citation>
    <scope>NUCLEOTIDE SEQUENCE [LARGE SCALE GENOMIC DNA]</scope>
    <source>
        <strain evidence="2 3">SKKU-2015</strain>
        <tissue evidence="2">Whole body</tissue>
    </source>
</reference>
<dbReference type="EMBL" id="NBIV01000007">
    <property type="protein sequence ID" value="PXF49195.1"/>
    <property type="molecule type" value="Genomic_DNA"/>
</dbReference>
<feature type="transmembrane region" description="Helical" evidence="1">
    <location>
        <begin position="36"/>
        <end position="56"/>
    </location>
</feature>
<gene>
    <name evidence="2" type="ORF">BWQ96_00984</name>
</gene>
<name>A0A2V3J482_9FLOR</name>